<feature type="transmembrane region" description="Helical" evidence="1">
    <location>
        <begin position="641"/>
        <end position="660"/>
    </location>
</feature>
<dbReference type="InterPro" id="IPR035897">
    <property type="entry name" value="Toll_tir_struct_dom_sf"/>
</dbReference>
<dbReference type="Gene3D" id="3.40.50.10140">
    <property type="entry name" value="Toll/interleukin-1 receptor homology (TIR) domain"/>
    <property type="match status" value="1"/>
</dbReference>
<evidence type="ECO:0000256" key="1">
    <source>
        <dbReference type="SAM" id="Phobius"/>
    </source>
</evidence>
<keyword evidence="2" id="KW-0687">Ribonucleoprotein</keyword>
<dbReference type="Proteomes" id="UP001642464">
    <property type="component" value="Unassembled WGS sequence"/>
</dbReference>
<comment type="caution">
    <text evidence="2">The sequence shown here is derived from an EMBL/GenBank/DDBJ whole genome shotgun (WGS) entry which is preliminary data.</text>
</comment>
<accession>A0ABP0RZS6</accession>
<keyword evidence="1" id="KW-0812">Transmembrane</keyword>
<reference evidence="2 3" key="1">
    <citation type="submission" date="2024-02" db="EMBL/GenBank/DDBJ databases">
        <authorList>
            <person name="Chen Y."/>
            <person name="Shah S."/>
            <person name="Dougan E. K."/>
            <person name="Thang M."/>
            <person name="Chan C."/>
        </authorList>
    </citation>
    <scope>NUCLEOTIDE SEQUENCE [LARGE SCALE GENOMIC DNA]</scope>
</reference>
<protein>
    <submittedName>
        <fullName evidence="2">40S ribosomal protein S6</fullName>
    </submittedName>
</protein>
<name>A0ABP0RZS6_9DINO</name>
<proteinExistence type="predicted"/>
<dbReference type="GO" id="GO:0005840">
    <property type="term" value="C:ribosome"/>
    <property type="evidence" value="ECO:0007669"/>
    <property type="project" value="UniProtKB-KW"/>
</dbReference>
<organism evidence="2 3">
    <name type="scientific">Durusdinium trenchii</name>
    <dbReference type="NCBI Taxonomy" id="1381693"/>
    <lineage>
        <taxon>Eukaryota</taxon>
        <taxon>Sar</taxon>
        <taxon>Alveolata</taxon>
        <taxon>Dinophyceae</taxon>
        <taxon>Suessiales</taxon>
        <taxon>Symbiodiniaceae</taxon>
        <taxon>Durusdinium</taxon>
    </lineage>
</organism>
<feature type="transmembrane region" description="Helical" evidence="1">
    <location>
        <begin position="518"/>
        <end position="538"/>
    </location>
</feature>
<evidence type="ECO:0000313" key="2">
    <source>
        <dbReference type="EMBL" id="CAK9105598.1"/>
    </source>
</evidence>
<gene>
    <name evidence="2" type="ORF">SCF082_LOCUS49213</name>
</gene>
<keyword evidence="1" id="KW-0472">Membrane</keyword>
<keyword evidence="3" id="KW-1185">Reference proteome</keyword>
<dbReference type="EMBL" id="CAXAMM010042574">
    <property type="protein sequence ID" value="CAK9105598.1"/>
    <property type="molecule type" value="Genomic_DNA"/>
</dbReference>
<evidence type="ECO:0000313" key="3">
    <source>
        <dbReference type="Proteomes" id="UP001642464"/>
    </source>
</evidence>
<keyword evidence="2" id="KW-0689">Ribosomal protein</keyword>
<feature type="transmembrane region" description="Helical" evidence="1">
    <location>
        <begin position="476"/>
        <end position="497"/>
    </location>
</feature>
<feature type="transmembrane region" description="Helical" evidence="1">
    <location>
        <begin position="666"/>
        <end position="685"/>
    </location>
</feature>
<sequence>MPVGLWRGAWDSSLISSKIYGILLSEIMGYQVEYGTGSGSYSYIWMLAGCSQLNPTDIQADCVPPRRWHFAFESWQEGRPYVRPALLAMGEYAPASLGSPGYAGYQGLFVMSLPSMASASWFEPQRYIPVVDEVNMTKLLTCAEAVNTAYPFLGQQYLEATADEGGVEYQDDRPLLKCWKGKWWAAPSCRHNVSYCGAVVTGGLGWGMVELVQQASFHNMPLAFATAIQTPNEYVQLNIELQSALYWWTPDSTFVEYGAQRVVFPEHNSQEYRNGIYGTQRTEAFLSTWAAGGLDSEQAQGGEFPLSLAKKFHLSNSYFSTVDAPGEIYRCFGDVGKCPGGPPGTCALGRDRRSVACSRCESGKHAEARVLSSSCFSQGLSRKVRQHVRQMALADLALVLTLQFSSQLPHPSPLLIVTISLAQMITIAQKLTVLAKFKIGWDEPFLSVLHSIQLLNFDLKHISIDCISQVAPLVEFSIRVLLMPLFCLLVLIVHFLYSAFFSKRSMCGSFQLAQLGRTVGTIFIICFISVFSSLLSPFQCVKHPNGKFTLQDTDKPSSMFPGSAFELMGMGRRGGASEGDWQCPNVECINHTKYVFGKHVPKRLEESNQNFIRACSFLFTRFRILTAFYKPWRFLSCNLLDIWLIAGLMVFVLFLTNVFLVSQVGMGFLVSMIVAIFVAAVYGASKHIMQQYFRKRFDFFLCHQKSAAGSFARLLKIELTKANHSAFIDSDDLLDITRLCRYVAQDTQKFVILATPDILGRKWCVAET</sequence>
<keyword evidence="1" id="KW-1133">Transmembrane helix</keyword>